<evidence type="ECO:0000256" key="9">
    <source>
        <dbReference type="ARBA" id="ARBA00022748"/>
    </source>
</evidence>
<name>A0ABS7VJ95_9HYPH</name>
<gene>
    <name evidence="13" type="primary">ccmD</name>
    <name evidence="13" type="ORF">K9B37_04610</name>
</gene>
<comment type="function">
    <text evidence="1 12">Required for the export of heme to the periplasm for the biogenesis of c-type cytochromes.</text>
</comment>
<keyword evidence="14" id="KW-1185">Reference proteome</keyword>
<keyword evidence="9 12" id="KW-0201">Cytochrome c-type biogenesis</keyword>
<evidence type="ECO:0000256" key="1">
    <source>
        <dbReference type="ARBA" id="ARBA00002442"/>
    </source>
</evidence>
<evidence type="ECO:0000256" key="3">
    <source>
        <dbReference type="ARBA" id="ARBA00008741"/>
    </source>
</evidence>
<keyword evidence="7 12" id="KW-0997">Cell inner membrane</keyword>
<evidence type="ECO:0000256" key="5">
    <source>
        <dbReference type="ARBA" id="ARBA00022448"/>
    </source>
</evidence>
<comment type="similarity">
    <text evidence="3 12">Belongs to the CcmD/CycX/HelD family.</text>
</comment>
<evidence type="ECO:0000256" key="4">
    <source>
        <dbReference type="ARBA" id="ARBA00016461"/>
    </source>
</evidence>
<evidence type="ECO:0000256" key="6">
    <source>
        <dbReference type="ARBA" id="ARBA00022475"/>
    </source>
</evidence>
<keyword evidence="10 12" id="KW-1133">Transmembrane helix</keyword>
<evidence type="ECO:0000256" key="7">
    <source>
        <dbReference type="ARBA" id="ARBA00022519"/>
    </source>
</evidence>
<dbReference type="EMBL" id="JAIRBM010000003">
    <property type="protein sequence ID" value="MBZ6075572.1"/>
    <property type="molecule type" value="Genomic_DNA"/>
</dbReference>
<evidence type="ECO:0000256" key="12">
    <source>
        <dbReference type="RuleBase" id="RU363101"/>
    </source>
</evidence>
<keyword evidence="11 12" id="KW-0472">Membrane</keyword>
<comment type="subcellular location">
    <subcellularLocation>
        <location evidence="2 12">Cell inner membrane</location>
        <topology evidence="2 12">Single-pass membrane protein</topology>
    </subcellularLocation>
</comment>
<organism evidence="13 14">
    <name type="scientific">Microvirga puerhi</name>
    <dbReference type="NCBI Taxonomy" id="2876078"/>
    <lineage>
        <taxon>Bacteria</taxon>
        <taxon>Pseudomonadati</taxon>
        <taxon>Pseudomonadota</taxon>
        <taxon>Alphaproteobacteria</taxon>
        <taxon>Hyphomicrobiales</taxon>
        <taxon>Methylobacteriaceae</taxon>
        <taxon>Microvirga</taxon>
    </lineage>
</organism>
<dbReference type="Proteomes" id="UP000704176">
    <property type="component" value="Unassembled WGS sequence"/>
</dbReference>
<evidence type="ECO:0000256" key="11">
    <source>
        <dbReference type="ARBA" id="ARBA00023136"/>
    </source>
</evidence>
<proteinExistence type="inferred from homology"/>
<keyword evidence="5 12" id="KW-0813">Transport</keyword>
<accession>A0ABS7VJ95</accession>
<protein>
    <recommendedName>
        <fullName evidence="4 12">Heme exporter protein D</fullName>
    </recommendedName>
</protein>
<feature type="transmembrane region" description="Helical" evidence="12">
    <location>
        <begin position="6"/>
        <end position="28"/>
    </location>
</feature>
<reference evidence="13 14" key="1">
    <citation type="submission" date="2021-09" db="EMBL/GenBank/DDBJ databases">
        <title>The complete genome sequence of a new microorganism.</title>
        <authorList>
            <person name="Zi Z."/>
        </authorList>
    </citation>
    <scope>NUCLEOTIDE SEQUENCE [LARGE SCALE GENOMIC DNA]</scope>
    <source>
        <strain evidence="13 14">WGZ8</strain>
    </source>
</reference>
<dbReference type="NCBIfam" id="TIGR03141">
    <property type="entry name" value="cytochro_ccmD"/>
    <property type="match status" value="1"/>
</dbReference>
<evidence type="ECO:0000313" key="13">
    <source>
        <dbReference type="EMBL" id="MBZ6075572.1"/>
    </source>
</evidence>
<evidence type="ECO:0000256" key="2">
    <source>
        <dbReference type="ARBA" id="ARBA00004377"/>
    </source>
</evidence>
<keyword evidence="8 12" id="KW-0812">Transmembrane</keyword>
<comment type="caution">
    <text evidence="13">The sequence shown here is derived from an EMBL/GenBank/DDBJ whole genome shotgun (WGS) entry which is preliminary data.</text>
</comment>
<keyword evidence="6 12" id="KW-1003">Cell membrane</keyword>
<evidence type="ECO:0000256" key="8">
    <source>
        <dbReference type="ARBA" id="ARBA00022692"/>
    </source>
</evidence>
<sequence length="52" mass="5657">MSSHALFIASAYAITALVVVGLILRAVVDHRIQRRALAELEARGAGRRSRRG</sequence>
<dbReference type="Pfam" id="PF04995">
    <property type="entry name" value="CcmD"/>
    <property type="match status" value="1"/>
</dbReference>
<dbReference type="InterPro" id="IPR007078">
    <property type="entry name" value="Haem_export_protD_CcmD"/>
</dbReference>
<evidence type="ECO:0000256" key="10">
    <source>
        <dbReference type="ARBA" id="ARBA00022989"/>
    </source>
</evidence>
<evidence type="ECO:0000313" key="14">
    <source>
        <dbReference type="Proteomes" id="UP000704176"/>
    </source>
</evidence>